<dbReference type="CAZy" id="GT4">
    <property type="family name" value="Glycosyltransferase Family 4"/>
</dbReference>
<dbReference type="OrthoDB" id="9769555at2"/>
<dbReference type="AlphaFoldDB" id="A7NGK5"/>
<dbReference type="Proteomes" id="UP000000263">
    <property type="component" value="Chromosome"/>
</dbReference>
<dbReference type="EMBL" id="CP000804">
    <property type="protein sequence ID" value="ABU56595.1"/>
    <property type="molecule type" value="Genomic_DNA"/>
</dbReference>
<proteinExistence type="predicted"/>
<dbReference type="GO" id="GO:0016757">
    <property type="term" value="F:glycosyltransferase activity"/>
    <property type="evidence" value="ECO:0007669"/>
    <property type="project" value="InterPro"/>
</dbReference>
<evidence type="ECO:0000313" key="5">
    <source>
        <dbReference type="Proteomes" id="UP000000263"/>
    </source>
</evidence>
<dbReference type="KEGG" id="rca:Rcas_0464"/>
<dbReference type="Pfam" id="PF13439">
    <property type="entry name" value="Glyco_transf_4"/>
    <property type="match status" value="1"/>
</dbReference>
<dbReference type="InterPro" id="IPR001296">
    <property type="entry name" value="Glyco_trans_1"/>
</dbReference>
<dbReference type="eggNOG" id="COG0438">
    <property type="taxonomic scope" value="Bacteria"/>
</dbReference>
<dbReference type="Pfam" id="PF00534">
    <property type="entry name" value="Glycos_transf_1"/>
    <property type="match status" value="1"/>
</dbReference>
<evidence type="ECO:0000313" key="4">
    <source>
        <dbReference type="EMBL" id="ABU56595.1"/>
    </source>
</evidence>
<evidence type="ECO:0000259" key="3">
    <source>
        <dbReference type="Pfam" id="PF13439"/>
    </source>
</evidence>
<dbReference type="HOGENOM" id="CLU_009583_27_6_0"/>
<dbReference type="STRING" id="383372.Rcas_0464"/>
<feature type="domain" description="Glycosyl transferase family 1" evidence="2">
    <location>
        <begin position="204"/>
        <end position="360"/>
    </location>
</feature>
<dbReference type="GO" id="GO:0009103">
    <property type="term" value="P:lipopolysaccharide biosynthetic process"/>
    <property type="evidence" value="ECO:0007669"/>
    <property type="project" value="TreeGrafter"/>
</dbReference>
<dbReference type="InterPro" id="IPR028098">
    <property type="entry name" value="Glyco_trans_4-like_N"/>
</dbReference>
<dbReference type="FunFam" id="3.40.50.2000:FF:000119">
    <property type="entry name" value="Glycosyl transferase group 1"/>
    <property type="match status" value="1"/>
</dbReference>
<keyword evidence="1 4" id="KW-0808">Transferase</keyword>
<evidence type="ECO:0000259" key="2">
    <source>
        <dbReference type="Pfam" id="PF00534"/>
    </source>
</evidence>
<dbReference type="SUPFAM" id="SSF53756">
    <property type="entry name" value="UDP-Glycosyltransferase/glycogen phosphorylase"/>
    <property type="match status" value="1"/>
</dbReference>
<dbReference type="CDD" id="cd03809">
    <property type="entry name" value="GT4_MtfB-like"/>
    <property type="match status" value="1"/>
</dbReference>
<feature type="domain" description="Glycosyltransferase subfamily 4-like N-terminal" evidence="3">
    <location>
        <begin position="15"/>
        <end position="178"/>
    </location>
</feature>
<organism evidence="4 5">
    <name type="scientific">Roseiflexus castenholzii (strain DSM 13941 / HLO8)</name>
    <dbReference type="NCBI Taxonomy" id="383372"/>
    <lineage>
        <taxon>Bacteria</taxon>
        <taxon>Bacillati</taxon>
        <taxon>Chloroflexota</taxon>
        <taxon>Chloroflexia</taxon>
        <taxon>Chloroflexales</taxon>
        <taxon>Roseiflexineae</taxon>
        <taxon>Roseiflexaceae</taxon>
        <taxon>Roseiflexus</taxon>
    </lineage>
</organism>
<reference evidence="4 5" key="1">
    <citation type="submission" date="2007-08" db="EMBL/GenBank/DDBJ databases">
        <title>Complete sequence of Roseiflexus castenholzii DSM 13941.</title>
        <authorList>
            <consortium name="US DOE Joint Genome Institute"/>
            <person name="Copeland A."/>
            <person name="Lucas S."/>
            <person name="Lapidus A."/>
            <person name="Barry K."/>
            <person name="Glavina del Rio T."/>
            <person name="Dalin E."/>
            <person name="Tice H."/>
            <person name="Pitluck S."/>
            <person name="Thompson L.S."/>
            <person name="Brettin T."/>
            <person name="Bruce D."/>
            <person name="Detter J.C."/>
            <person name="Han C."/>
            <person name="Tapia R."/>
            <person name="Schmutz J."/>
            <person name="Larimer F."/>
            <person name="Land M."/>
            <person name="Hauser L."/>
            <person name="Kyrpides N."/>
            <person name="Mikhailova N."/>
            <person name="Bryant D.A."/>
            <person name="Hanada S."/>
            <person name="Tsukatani Y."/>
            <person name="Richardson P."/>
        </authorList>
    </citation>
    <scope>NUCLEOTIDE SEQUENCE [LARGE SCALE GENOMIC DNA]</scope>
    <source>
        <strain evidence="5">DSM 13941 / HLO8</strain>
    </source>
</reference>
<protein>
    <submittedName>
        <fullName evidence="4">Glycosyl transferase group 1</fullName>
    </submittedName>
</protein>
<dbReference type="Gene3D" id="3.40.50.2000">
    <property type="entry name" value="Glycogen Phosphorylase B"/>
    <property type="match status" value="2"/>
</dbReference>
<name>A7NGK5_ROSCS</name>
<gene>
    <name evidence="4" type="ordered locus">Rcas_0464</name>
</gene>
<evidence type="ECO:0000256" key="1">
    <source>
        <dbReference type="ARBA" id="ARBA00022679"/>
    </source>
</evidence>
<accession>A7NGK5</accession>
<dbReference type="PANTHER" id="PTHR46401:SF2">
    <property type="entry name" value="GLYCOSYLTRANSFERASE WBBK-RELATED"/>
    <property type="match status" value="1"/>
</dbReference>
<dbReference type="RefSeq" id="WP_011997998.1">
    <property type="nucleotide sequence ID" value="NC_009767.1"/>
</dbReference>
<sequence length="394" mass="43720">MKIGIDARFLTHPQPGGFKTYTEQLVRALLNVDAENEYILYVDRPPDARMVASLTPNATVRIVPGTAPFIGMPWREQVGLTVQAKRDRIDILHALCLTAPVRAPCPLVVTIHDTIWLSPHRFTGRRKRAQRSLMDMYYRYVPQIAARRASAVVTVSHDAQAAIVQHLGIPAHRVFVTYEAAASIYRTRDRALAINAVHERFGLSKGFILALGSADPRKNISTLIRAYAHVPEHMRIHHELAIVWTHPLLAESILAEARVRGVEGQLRFLRQVSNDDMVNLYNAAALFAFPSRYEGFGLPILEAMACGTPVVAANNSSIPEVAGEAALLVDAESPLSIARAIERLLNDASLRDELRARGIQRAASFSWQRCARETIAVYQKCSIGREDVGAMRVV</sequence>
<dbReference type="PANTHER" id="PTHR46401">
    <property type="entry name" value="GLYCOSYLTRANSFERASE WBBK-RELATED"/>
    <property type="match status" value="1"/>
</dbReference>
<keyword evidence="5" id="KW-1185">Reference proteome</keyword>